<dbReference type="InterPro" id="IPR014729">
    <property type="entry name" value="Rossmann-like_a/b/a_fold"/>
</dbReference>
<dbReference type="EMBL" id="GL348713">
    <property type="protein sequence ID" value="EFH67778.1"/>
    <property type="molecule type" value="Genomic_DNA"/>
</dbReference>
<dbReference type="STRING" id="81972.D7KEY6"/>
<name>D7KEY6_ARALL</name>
<keyword evidence="11" id="KW-1185">Reference proteome</keyword>
<dbReference type="PANTHER" id="PTHR42780">
    <property type="entry name" value="SOLEUCYL-TRNA SYNTHETASE"/>
    <property type="match status" value="1"/>
</dbReference>
<feature type="compositionally biased region" description="Basic residues" evidence="7">
    <location>
        <begin position="832"/>
        <end position="848"/>
    </location>
</feature>
<dbReference type="SUPFAM" id="SSF54001">
    <property type="entry name" value="Cysteine proteinases"/>
    <property type="match status" value="1"/>
</dbReference>
<dbReference type="Gene3D" id="3.30.900.10">
    <property type="entry name" value="HORMA domain"/>
    <property type="match status" value="1"/>
</dbReference>
<dbReference type="InterPro" id="IPR002300">
    <property type="entry name" value="aa-tRNA-synth_Ia"/>
</dbReference>
<evidence type="ECO:0000256" key="4">
    <source>
        <dbReference type="ARBA" id="ARBA00022917"/>
    </source>
</evidence>
<evidence type="ECO:0000313" key="10">
    <source>
        <dbReference type="EMBL" id="EFH67778.1"/>
    </source>
</evidence>
<feature type="compositionally biased region" description="Basic and acidic residues" evidence="7">
    <location>
        <begin position="255"/>
        <end position="268"/>
    </location>
</feature>
<dbReference type="InterPro" id="IPR038765">
    <property type="entry name" value="Papain-like_cys_pep_sf"/>
</dbReference>
<feature type="domain" description="HORMA" evidence="9">
    <location>
        <begin position="33"/>
        <end position="241"/>
    </location>
</feature>
<feature type="zinc finger region" description="C3H1-type" evidence="6">
    <location>
        <begin position="428"/>
        <end position="455"/>
    </location>
</feature>
<dbReference type="InterPro" id="IPR023586">
    <property type="entry name" value="Ile-tRNA-ligase_type2"/>
</dbReference>
<dbReference type="SUPFAM" id="SSF56019">
    <property type="entry name" value="The spindle assembly checkpoint protein mad2"/>
    <property type="match status" value="1"/>
</dbReference>
<evidence type="ECO:0000256" key="7">
    <source>
        <dbReference type="SAM" id="MobiDB-lite"/>
    </source>
</evidence>
<keyword evidence="5" id="KW-0030">Aminoacyl-tRNA synthetase</keyword>
<dbReference type="AlphaFoldDB" id="D7KEY6"/>
<evidence type="ECO:0000259" key="8">
    <source>
        <dbReference type="PROSITE" id="PS50103"/>
    </source>
</evidence>
<dbReference type="PROSITE" id="PS50815">
    <property type="entry name" value="HORMA"/>
    <property type="match status" value="1"/>
</dbReference>
<dbReference type="Gene3D" id="3.40.50.620">
    <property type="entry name" value="HUPs"/>
    <property type="match status" value="1"/>
</dbReference>
<keyword evidence="1" id="KW-0436">Ligase</keyword>
<dbReference type="InterPro" id="IPR036570">
    <property type="entry name" value="HORMA_dom_sf"/>
</dbReference>
<dbReference type="Gene3D" id="4.10.1000.10">
    <property type="entry name" value="Zinc finger, CCCH-type"/>
    <property type="match status" value="1"/>
</dbReference>
<evidence type="ECO:0000256" key="1">
    <source>
        <dbReference type="ARBA" id="ARBA00022598"/>
    </source>
</evidence>
<dbReference type="GO" id="GO:0004822">
    <property type="term" value="F:isoleucine-tRNA ligase activity"/>
    <property type="evidence" value="ECO:0007669"/>
    <property type="project" value="InterPro"/>
</dbReference>
<keyword evidence="2" id="KW-0547">Nucleotide-binding</keyword>
<feature type="region of interest" description="Disordered" evidence="7">
    <location>
        <begin position="248"/>
        <end position="280"/>
    </location>
</feature>
<organism evidence="11">
    <name type="scientific">Arabidopsis lyrata subsp. lyrata</name>
    <name type="common">Lyre-leaved rock-cress</name>
    <dbReference type="NCBI Taxonomy" id="81972"/>
    <lineage>
        <taxon>Eukaryota</taxon>
        <taxon>Viridiplantae</taxon>
        <taxon>Streptophyta</taxon>
        <taxon>Embryophyta</taxon>
        <taxon>Tracheophyta</taxon>
        <taxon>Spermatophyta</taxon>
        <taxon>Magnoliopsida</taxon>
        <taxon>eudicotyledons</taxon>
        <taxon>Gunneridae</taxon>
        <taxon>Pentapetalae</taxon>
        <taxon>rosids</taxon>
        <taxon>malvids</taxon>
        <taxon>Brassicales</taxon>
        <taxon>Brassicaceae</taxon>
        <taxon>Camelineae</taxon>
        <taxon>Arabidopsis</taxon>
    </lineage>
</organism>
<keyword evidence="6" id="KW-0479">Metal-binding</keyword>
<evidence type="ECO:0000256" key="3">
    <source>
        <dbReference type="ARBA" id="ARBA00022840"/>
    </source>
</evidence>
<feature type="domain" description="C3H1-type" evidence="8">
    <location>
        <begin position="428"/>
        <end position="455"/>
    </location>
</feature>
<evidence type="ECO:0000256" key="5">
    <source>
        <dbReference type="ARBA" id="ARBA00023146"/>
    </source>
</evidence>
<dbReference type="Pfam" id="PF00642">
    <property type="entry name" value="zf-CCCH"/>
    <property type="match status" value="1"/>
</dbReference>
<keyword evidence="3" id="KW-0067">ATP-binding</keyword>
<dbReference type="PROSITE" id="PS50103">
    <property type="entry name" value="ZF_C3H1"/>
    <property type="match status" value="1"/>
</dbReference>
<dbReference type="SMART" id="SM00356">
    <property type="entry name" value="ZnF_C3H1"/>
    <property type="match status" value="1"/>
</dbReference>
<dbReference type="PANTHER" id="PTHR42780:SF1">
    <property type="entry name" value="ISOLEUCINE--TRNA LIGASE, CYTOPLASMIC"/>
    <property type="match status" value="1"/>
</dbReference>
<dbReference type="GO" id="GO:0005524">
    <property type="term" value="F:ATP binding"/>
    <property type="evidence" value="ECO:0007669"/>
    <property type="project" value="UniProtKB-KW"/>
</dbReference>
<dbReference type="eggNOG" id="KOG0434">
    <property type="taxonomic scope" value="Eukaryota"/>
</dbReference>
<dbReference type="GO" id="GO:0006428">
    <property type="term" value="P:isoleucyl-tRNA aminoacylation"/>
    <property type="evidence" value="ECO:0007669"/>
    <property type="project" value="TreeGrafter"/>
</dbReference>
<accession>D7KEY6</accession>
<proteinExistence type="predicted"/>
<dbReference type="Proteomes" id="UP000008694">
    <property type="component" value="Unassembled WGS sequence"/>
</dbReference>
<gene>
    <name evidence="10" type="ORF">ARALYDRAFT_337099</name>
</gene>
<dbReference type="Gene3D" id="3.90.70.10">
    <property type="entry name" value="Cysteine proteinases"/>
    <property type="match status" value="1"/>
</dbReference>
<dbReference type="Pfam" id="PF02301">
    <property type="entry name" value="HORMA"/>
    <property type="match status" value="1"/>
</dbReference>
<dbReference type="SUPFAM" id="SSF52374">
    <property type="entry name" value="Nucleotidylyl transferase"/>
    <property type="match status" value="1"/>
</dbReference>
<dbReference type="Pfam" id="PF00133">
    <property type="entry name" value="tRNA-synt_1"/>
    <property type="match status" value="1"/>
</dbReference>
<evidence type="ECO:0000313" key="11">
    <source>
        <dbReference type="Proteomes" id="UP000008694"/>
    </source>
</evidence>
<dbReference type="HOGENOM" id="CLU_275004_0_0_1"/>
<dbReference type="eggNOG" id="KOG4652">
    <property type="taxonomic scope" value="Eukaryota"/>
</dbReference>
<dbReference type="GO" id="GO:0008270">
    <property type="term" value="F:zinc ion binding"/>
    <property type="evidence" value="ECO:0007669"/>
    <property type="project" value="UniProtKB-KW"/>
</dbReference>
<evidence type="ECO:0008006" key="12">
    <source>
        <dbReference type="Google" id="ProtNLM"/>
    </source>
</evidence>
<dbReference type="InterPro" id="IPR003511">
    <property type="entry name" value="HORMA_dom"/>
</dbReference>
<evidence type="ECO:0000256" key="6">
    <source>
        <dbReference type="PROSITE-ProRule" id="PRU00723"/>
    </source>
</evidence>
<keyword evidence="6" id="KW-0863">Zinc-finger</keyword>
<keyword evidence="4" id="KW-0648">Protein biosynthesis</keyword>
<keyword evidence="6" id="KW-0862">Zinc</keyword>
<dbReference type="CDD" id="cd02619">
    <property type="entry name" value="Peptidase_C1"/>
    <property type="match status" value="1"/>
</dbReference>
<feature type="region of interest" description="Disordered" evidence="7">
    <location>
        <begin position="824"/>
        <end position="855"/>
    </location>
</feature>
<sequence>MVSRRRRPSSFSSPRFFSLSSSSLKSYLVFLPQVAVQNLKEAEITEQDSLLLTKDLLRIAKLNIRVLFHENDALDMKIKTLRQVDTEPRRLIDWNWMEKGVNDALQRKYLKTLVFCIRDGPMIEEYSFSFSYSDSGSQHVTMNVNRNGNKKHEGTPNQMSTSACKMVPTLVQLLRTLDKTPDERTIVMKLLYYDDVMPPDYEPPFFRSCTEEESNYVWTKDPMIMEVGIIYRKHLVLALTVKSLLDPSEDENDDMQEHGKSTKPDCVHDNQPSDTDTDSEVERVFLFSSDVYLIYTSNVHYKKQADANNGEVDEDATQNPLENEQQLARVKNSRQLDTLELTDILSYFQDTSLVLSEDFMDQLEKEGVLSKTGEDTYIRNRDKAASLRIAGGPRIPKVQRQYLKREVNVLGSSRDVDFSRPRPRKDRGRQNVQCIYFNSGYCRYGNSCKFSHRISGEEKTSSVATIMKIPERKRILSELPEKIKKDMESVNISEKYAKTCLGEKRYGFIKETKRIGSLKVSDDKKFIVIYWMTQGVLEVFLLDEETRERLKDASGYIRDQGTHDLCWTYVSSDMVSASRKLHGWDLKYTPLCTRYLCQNLDPEDYRGSLKRCDEDGGGHRCYENDVESTLAYIQKFGIPEEEEGKEVFVCRDRRVLCKEDKLHKITGIFKYPTLEEALVRLRTHPVGATLLGFDGWDGDQIYRGPCSKKAKLAGLHAVIMIDCLKIHGETVVVCKSSSGTDLGMEGYKGYIVVSVQVMLMIAGKTETEENRGHRNCQVKPQHLLYDFYSVDMDYKEPRFDKEDTEQKRKNEKFKVKIERYSQQVPPRIQGDHKRKQHQKHGKPQKRHNNLSLRGTKDSDSVVMDYVENVSGVKVFDPHHHHIDQMTIPSSLVEDVYDCWFESGSMPYAHIHYPFENKELIEKNFPGHFVAEGLDQTRGWFYTLMVLSTALHRKSVVRNVICNGLVLAEDGEKISKKLQNYPPPLDLIDEYGADALWLYLINSLVVHAEPLRFKKGVLGVVKDVLLPFTWYNADGFLVQNARRLEIESCGPFVASDLEALQSSNVLDQWIQSATQSLVHFFRQEMDGYRLYTVHVIFIMNHDMVCSLLLAKFLHLSALKQRGEMIEQRVTWMMTIIDLSRNIHERHSVKEMIVAHRDAEFLNDM</sequence>
<dbReference type="Gramene" id="fgenesh1_pg.C_scaffold_1003664">
    <property type="protein sequence ID" value="fgenesh1_pg.C_scaffold_1003664"/>
    <property type="gene ID" value="fgenesh1_pg.C_scaffold_1003664"/>
</dbReference>
<dbReference type="InterPro" id="IPR000571">
    <property type="entry name" value="Znf_CCCH"/>
</dbReference>
<evidence type="ECO:0000256" key="2">
    <source>
        <dbReference type="ARBA" id="ARBA00022741"/>
    </source>
</evidence>
<protein>
    <recommendedName>
        <fullName evidence="12">C3H1-type domain-containing protein</fullName>
    </recommendedName>
</protein>
<reference evidence="11" key="1">
    <citation type="journal article" date="2011" name="Nat. Genet.">
        <title>The Arabidopsis lyrata genome sequence and the basis of rapid genome size change.</title>
        <authorList>
            <person name="Hu T.T."/>
            <person name="Pattyn P."/>
            <person name="Bakker E.G."/>
            <person name="Cao J."/>
            <person name="Cheng J.-F."/>
            <person name="Clark R.M."/>
            <person name="Fahlgren N."/>
            <person name="Fawcett J.A."/>
            <person name="Grimwood J."/>
            <person name="Gundlach H."/>
            <person name="Haberer G."/>
            <person name="Hollister J.D."/>
            <person name="Ossowski S."/>
            <person name="Ottilar R.P."/>
            <person name="Salamov A.A."/>
            <person name="Schneeberger K."/>
            <person name="Spannagl M."/>
            <person name="Wang X."/>
            <person name="Yang L."/>
            <person name="Nasrallah M.E."/>
            <person name="Bergelson J."/>
            <person name="Carrington J.C."/>
            <person name="Gaut B.S."/>
            <person name="Schmutz J."/>
            <person name="Mayer K.F.X."/>
            <person name="Van de Peer Y."/>
            <person name="Grigoriev I.V."/>
            <person name="Nordborg M."/>
            <person name="Weigel D."/>
            <person name="Guo Y.-L."/>
        </authorList>
    </citation>
    <scope>NUCLEOTIDE SEQUENCE [LARGE SCALE GENOMIC DNA]</scope>
    <source>
        <strain evidence="11">cv. MN47</strain>
    </source>
</reference>
<evidence type="ECO:0000259" key="9">
    <source>
        <dbReference type="PROSITE" id="PS50815"/>
    </source>
</evidence>